<name>A0A8H6TT29_MYCCL</name>
<dbReference type="PRINTS" id="PR00469">
    <property type="entry name" value="PNDRDTASEII"/>
</dbReference>
<evidence type="ECO:0000256" key="4">
    <source>
        <dbReference type="ARBA" id="ARBA00022827"/>
    </source>
</evidence>
<evidence type="ECO:0000256" key="5">
    <source>
        <dbReference type="ARBA" id="ARBA00022857"/>
    </source>
</evidence>
<keyword evidence="8" id="KW-1185">Reference proteome</keyword>
<evidence type="ECO:0000313" key="8">
    <source>
        <dbReference type="Proteomes" id="UP000613580"/>
    </source>
</evidence>
<dbReference type="PANTHER" id="PTHR43539">
    <property type="entry name" value="FLAVIN-BINDING MONOOXYGENASE-LIKE PROTEIN (AFU_ORTHOLOGUE AFUA_4G09220)"/>
    <property type="match status" value="1"/>
</dbReference>
<dbReference type="Proteomes" id="UP000613580">
    <property type="component" value="Unassembled WGS sequence"/>
</dbReference>
<dbReference type="GO" id="GO:0050660">
    <property type="term" value="F:flavin adenine dinucleotide binding"/>
    <property type="evidence" value="ECO:0007669"/>
    <property type="project" value="InterPro"/>
</dbReference>
<keyword evidence="5" id="KW-0521">NADP</keyword>
<evidence type="ECO:0000256" key="1">
    <source>
        <dbReference type="ARBA" id="ARBA00001974"/>
    </source>
</evidence>
<dbReference type="PANTHER" id="PTHR43539:SF68">
    <property type="entry name" value="FLAVIN-BINDING MONOOXYGENASE-LIKE PROTEIN (AFU_ORTHOLOGUE AFUA_4G09220)"/>
    <property type="match status" value="1"/>
</dbReference>
<comment type="cofactor">
    <cofactor evidence="1">
        <name>FAD</name>
        <dbReference type="ChEBI" id="CHEBI:57692"/>
    </cofactor>
</comment>
<dbReference type="GO" id="GO:0050661">
    <property type="term" value="F:NADP binding"/>
    <property type="evidence" value="ECO:0007669"/>
    <property type="project" value="InterPro"/>
</dbReference>
<dbReference type="GO" id="GO:0004499">
    <property type="term" value="F:N,N-dimethylaniline monooxygenase activity"/>
    <property type="evidence" value="ECO:0007669"/>
    <property type="project" value="InterPro"/>
</dbReference>
<dbReference type="AlphaFoldDB" id="A0A8H6TT29"/>
<keyword evidence="4" id="KW-0274">FAD</keyword>
<keyword evidence="6" id="KW-0560">Oxidoreductase</keyword>
<accession>A0A8H6TT29</accession>
<comment type="caution">
    <text evidence="7">The sequence shown here is derived from an EMBL/GenBank/DDBJ whole genome shotgun (WGS) entry which is preliminary data.</text>
</comment>
<dbReference type="OrthoDB" id="74360at2759"/>
<organism evidence="7 8">
    <name type="scientific">Mycena chlorophos</name>
    <name type="common">Agaric fungus</name>
    <name type="synonym">Agaricus chlorophos</name>
    <dbReference type="NCBI Taxonomy" id="658473"/>
    <lineage>
        <taxon>Eukaryota</taxon>
        <taxon>Fungi</taxon>
        <taxon>Dikarya</taxon>
        <taxon>Basidiomycota</taxon>
        <taxon>Agaricomycotina</taxon>
        <taxon>Agaricomycetes</taxon>
        <taxon>Agaricomycetidae</taxon>
        <taxon>Agaricales</taxon>
        <taxon>Marasmiineae</taxon>
        <taxon>Mycenaceae</taxon>
        <taxon>Mycena</taxon>
    </lineage>
</organism>
<evidence type="ECO:0000256" key="6">
    <source>
        <dbReference type="ARBA" id="ARBA00023002"/>
    </source>
</evidence>
<dbReference type="FunFam" id="3.50.50.60:FF:000023">
    <property type="entry name" value="Dimethylaniline monooxygenase [N-oxide-forming]"/>
    <property type="match status" value="1"/>
</dbReference>
<proteinExistence type="inferred from homology"/>
<reference evidence="7" key="1">
    <citation type="submission" date="2020-05" db="EMBL/GenBank/DDBJ databases">
        <title>Mycena genomes resolve the evolution of fungal bioluminescence.</title>
        <authorList>
            <person name="Tsai I.J."/>
        </authorList>
    </citation>
    <scope>NUCLEOTIDE SEQUENCE</scope>
    <source>
        <strain evidence="7">110903Hualien_Pintung</strain>
    </source>
</reference>
<dbReference type="Pfam" id="PF00743">
    <property type="entry name" value="FMO-like"/>
    <property type="match status" value="1"/>
</dbReference>
<dbReference type="InterPro" id="IPR036188">
    <property type="entry name" value="FAD/NAD-bd_sf"/>
</dbReference>
<evidence type="ECO:0000256" key="2">
    <source>
        <dbReference type="ARBA" id="ARBA00009183"/>
    </source>
</evidence>
<keyword evidence="3" id="KW-0285">Flavoprotein</keyword>
<dbReference type="InterPro" id="IPR020946">
    <property type="entry name" value="Flavin_mOase-like"/>
</dbReference>
<dbReference type="InterPro" id="IPR050982">
    <property type="entry name" value="Auxin_biosynth/cation_transpt"/>
</dbReference>
<comment type="similarity">
    <text evidence="2">Belongs to the FMO family.</text>
</comment>
<sequence length="586" mass="64398">MAAQDPQAIAAAWLAHFGAGLTAGDVAATTECFQPNGFLRDLLTFTWDRRCLEGRQKIAAYLQDRLQLANITDVKLDVRANSRPAFDGIDVIPPPPVGQSITTGFTFQIGKVGPGQGYAFLEPARDQSGVDGWQAVSVFMRLEDIAGHEEWLYESGSYGGHTLAWADVLRERRQSVEQTPHVVLIGAGHTGLNLAAQLTHLNIPTLVVEANQRVGDNWRKRYPTLSLHSHKVYSELLYQPFPATWPTYAPREKIANWLETYATTQDLVVWTNSRPLPGPTYDPAAGRWTIIIDRGGELITLHPAHVVVCGALGAPRIPVVSHKNKFGGIAMHYVDYRGGAPFAGKRVVVVGAGNTAVDLCQDLAFHDAREVTLVQRSSSSVLAIEAVDAAVTQAFPAHRSTYESDLKLMGTPVPFMQKSYEAQKALILGMHQELHDGLTAAGFKLNTEWNLFSVYYRGYGGYWYDVGCGALIKSGRVRIKQGVELARFTESSVVFTDGTSLDADVVIYATSFHSNRDTMRSVFGDAMIDRTSPVWGLDEEGELRGIYRPSGQPGLWFAAGEFFTARAYAKQLALQIKAIELGLMRQ</sequence>
<dbReference type="Gene3D" id="3.50.50.60">
    <property type="entry name" value="FAD/NAD(P)-binding domain"/>
    <property type="match status" value="2"/>
</dbReference>
<dbReference type="SUPFAM" id="SSF51905">
    <property type="entry name" value="FAD/NAD(P)-binding domain"/>
    <property type="match status" value="1"/>
</dbReference>
<dbReference type="EMBL" id="JACAZE010000001">
    <property type="protein sequence ID" value="KAF7323205.1"/>
    <property type="molecule type" value="Genomic_DNA"/>
</dbReference>
<evidence type="ECO:0008006" key="9">
    <source>
        <dbReference type="Google" id="ProtNLM"/>
    </source>
</evidence>
<evidence type="ECO:0000313" key="7">
    <source>
        <dbReference type="EMBL" id="KAF7323205.1"/>
    </source>
</evidence>
<protein>
    <recommendedName>
        <fullName evidence="9">FAD/NAD(P)-binding domain-containing protein</fullName>
    </recommendedName>
</protein>
<gene>
    <name evidence="7" type="ORF">HMN09_00101100</name>
</gene>
<evidence type="ECO:0000256" key="3">
    <source>
        <dbReference type="ARBA" id="ARBA00022630"/>
    </source>
</evidence>